<dbReference type="PANTHER" id="PTHR16631:SF13">
    <property type="entry name" value="GLUCAN ENDO-1,3-BETA-GLUCOSIDASE EGLC-RELATED"/>
    <property type="match status" value="1"/>
</dbReference>
<keyword evidence="7" id="KW-1003">Cell membrane</keyword>
<evidence type="ECO:0000256" key="18">
    <source>
        <dbReference type="ARBA" id="ARBA00023326"/>
    </source>
</evidence>
<keyword evidence="16" id="KW-0449">Lipoprotein</keyword>
<keyword evidence="12" id="KW-0378">Hydrolase</keyword>
<keyword evidence="13" id="KW-0472">Membrane</keyword>
<comment type="caution">
    <text evidence="24">The sequence shown here is derived from an EMBL/GenBank/DDBJ whole genome shotgun (WGS) entry which is preliminary data.</text>
</comment>
<dbReference type="GO" id="GO:0005576">
    <property type="term" value="C:extracellular region"/>
    <property type="evidence" value="ECO:0007669"/>
    <property type="project" value="TreeGrafter"/>
</dbReference>
<evidence type="ECO:0000256" key="19">
    <source>
        <dbReference type="ARBA" id="ARBA00025152"/>
    </source>
</evidence>
<dbReference type="GO" id="GO:0009986">
    <property type="term" value="C:cell surface"/>
    <property type="evidence" value="ECO:0007669"/>
    <property type="project" value="TreeGrafter"/>
</dbReference>
<evidence type="ECO:0000256" key="4">
    <source>
        <dbReference type="ARBA" id="ARBA00008773"/>
    </source>
</evidence>
<keyword evidence="17" id="KW-0961">Cell wall biogenesis/degradation</keyword>
<dbReference type="InterPro" id="IPR050732">
    <property type="entry name" value="Beta-glucan_modifiers"/>
</dbReference>
<dbReference type="GO" id="GO:0009277">
    <property type="term" value="C:fungal-type cell wall"/>
    <property type="evidence" value="ECO:0007669"/>
    <property type="project" value="TreeGrafter"/>
</dbReference>
<dbReference type="GO" id="GO:0000272">
    <property type="term" value="P:polysaccharide catabolic process"/>
    <property type="evidence" value="ECO:0007669"/>
    <property type="project" value="UniProtKB-KW"/>
</dbReference>
<dbReference type="GO" id="GO:0042973">
    <property type="term" value="F:glucan endo-1,3-beta-D-glucosidase activity"/>
    <property type="evidence" value="ECO:0007669"/>
    <property type="project" value="UniProtKB-EC"/>
</dbReference>
<evidence type="ECO:0000256" key="3">
    <source>
        <dbReference type="ARBA" id="ARBA00004609"/>
    </source>
</evidence>
<keyword evidence="9" id="KW-0964">Secreted</keyword>
<dbReference type="GO" id="GO:0071555">
    <property type="term" value="P:cell wall organization"/>
    <property type="evidence" value="ECO:0007669"/>
    <property type="project" value="UniProtKB-KW"/>
</dbReference>
<dbReference type="InterPro" id="IPR017853">
    <property type="entry name" value="GH"/>
</dbReference>
<evidence type="ECO:0000313" key="25">
    <source>
        <dbReference type="Proteomes" id="UP001375240"/>
    </source>
</evidence>
<evidence type="ECO:0000313" key="24">
    <source>
        <dbReference type="EMBL" id="KAK6343777.1"/>
    </source>
</evidence>
<evidence type="ECO:0000256" key="10">
    <source>
        <dbReference type="ARBA" id="ARBA00022622"/>
    </source>
</evidence>
<organism evidence="24 25">
    <name type="scientific">Orbilia brochopaga</name>
    <dbReference type="NCBI Taxonomy" id="3140254"/>
    <lineage>
        <taxon>Eukaryota</taxon>
        <taxon>Fungi</taxon>
        <taxon>Dikarya</taxon>
        <taxon>Ascomycota</taxon>
        <taxon>Pezizomycotina</taxon>
        <taxon>Orbiliomycetes</taxon>
        <taxon>Orbiliales</taxon>
        <taxon>Orbiliaceae</taxon>
        <taxon>Orbilia</taxon>
    </lineage>
</organism>
<comment type="subcellular location">
    <subcellularLocation>
        <location evidence="3">Cell membrane</location>
        <topology evidence="3">Lipid-anchor</topology>
        <topology evidence="3">GPI-anchor</topology>
    </subcellularLocation>
    <subcellularLocation>
        <location evidence="2">Secreted</location>
        <location evidence="2">Cell wall</location>
    </subcellularLocation>
</comment>
<evidence type="ECO:0000256" key="5">
    <source>
        <dbReference type="ARBA" id="ARBA00012780"/>
    </source>
</evidence>
<evidence type="ECO:0000256" key="1">
    <source>
        <dbReference type="ARBA" id="ARBA00000382"/>
    </source>
</evidence>
<keyword evidence="10" id="KW-0336">GPI-anchor</keyword>
<evidence type="ECO:0000256" key="21">
    <source>
        <dbReference type="ARBA" id="ARBA00032906"/>
    </source>
</evidence>
<evidence type="ECO:0000256" key="17">
    <source>
        <dbReference type="ARBA" id="ARBA00023316"/>
    </source>
</evidence>
<dbReference type="PANTHER" id="PTHR16631">
    <property type="entry name" value="GLUCAN 1,3-BETA-GLUCOSIDASE"/>
    <property type="match status" value="1"/>
</dbReference>
<keyword evidence="8" id="KW-0134">Cell wall</keyword>
<keyword evidence="25" id="KW-1185">Reference proteome</keyword>
<dbReference type="GO" id="GO:0098552">
    <property type="term" value="C:side of membrane"/>
    <property type="evidence" value="ECO:0007669"/>
    <property type="project" value="UniProtKB-KW"/>
</dbReference>
<name>A0AAV9UNJ2_9PEZI</name>
<reference evidence="24 25" key="1">
    <citation type="submission" date="2019-10" db="EMBL/GenBank/DDBJ databases">
        <authorList>
            <person name="Palmer J.M."/>
        </authorList>
    </citation>
    <scope>NUCLEOTIDE SEQUENCE [LARGE SCALE GENOMIC DNA]</scope>
    <source>
        <strain evidence="24 25">TWF696</strain>
    </source>
</reference>
<feature type="signal peptide" evidence="23">
    <location>
        <begin position="1"/>
        <end position="25"/>
    </location>
</feature>
<evidence type="ECO:0000256" key="2">
    <source>
        <dbReference type="ARBA" id="ARBA00004191"/>
    </source>
</evidence>
<evidence type="ECO:0000256" key="13">
    <source>
        <dbReference type="ARBA" id="ARBA00023136"/>
    </source>
</evidence>
<keyword evidence="15" id="KW-0119">Carbohydrate metabolism</keyword>
<dbReference type="Gene3D" id="3.20.20.80">
    <property type="entry name" value="Glycosidases"/>
    <property type="match status" value="1"/>
</dbReference>
<keyword evidence="18" id="KW-0624">Polysaccharide degradation</keyword>
<dbReference type="InterPro" id="IPR000490">
    <property type="entry name" value="Glyco_hydro_17"/>
</dbReference>
<dbReference type="EC" id="3.2.1.39" evidence="5"/>
<dbReference type="GO" id="GO:0005886">
    <property type="term" value="C:plasma membrane"/>
    <property type="evidence" value="ECO:0007669"/>
    <property type="project" value="UniProtKB-SubCell"/>
</dbReference>
<keyword evidence="14" id="KW-0325">Glycoprotein</keyword>
<evidence type="ECO:0000256" key="23">
    <source>
        <dbReference type="SAM" id="SignalP"/>
    </source>
</evidence>
<comment type="catalytic activity">
    <reaction evidence="1">
        <text>Hydrolysis of (1-&gt;3)-beta-D-glucosidic linkages in (1-&gt;3)-beta-D-glucans.</text>
        <dbReference type="EC" id="3.2.1.39"/>
    </reaction>
</comment>
<comment type="function">
    <text evidence="19">Glucanases play a role in cell expansion during growth, in cell-cell fusion during mating, and in spore release during sporulation. This enzyme may be involved in beta-glucan degradation and also function biosynthetically as a transglycosylase.</text>
</comment>
<protein>
    <recommendedName>
        <fullName evidence="6">Probable glucan endo-1,3-beta-glucosidase eglC</fullName>
        <ecNumber evidence="5">3.2.1.39</ecNumber>
    </recommendedName>
    <alternativeName>
        <fullName evidence="20">Endo-1,3-beta-glucanase eglC</fullName>
    </alternativeName>
    <alternativeName>
        <fullName evidence="21">Laminarinase eglC</fullName>
    </alternativeName>
</protein>
<dbReference type="Pfam" id="PF00332">
    <property type="entry name" value="Glyco_hydro_17"/>
    <property type="match status" value="1"/>
</dbReference>
<evidence type="ECO:0000256" key="22">
    <source>
        <dbReference type="RuleBase" id="RU004335"/>
    </source>
</evidence>
<dbReference type="Proteomes" id="UP001375240">
    <property type="component" value="Unassembled WGS sequence"/>
</dbReference>
<evidence type="ECO:0000256" key="8">
    <source>
        <dbReference type="ARBA" id="ARBA00022512"/>
    </source>
</evidence>
<comment type="similarity">
    <text evidence="4 22">Belongs to the glycosyl hydrolase 17 family.</text>
</comment>
<evidence type="ECO:0000256" key="9">
    <source>
        <dbReference type="ARBA" id="ARBA00022525"/>
    </source>
</evidence>
<dbReference type="SUPFAM" id="SSF51445">
    <property type="entry name" value="(Trans)glycosidases"/>
    <property type="match status" value="1"/>
</dbReference>
<evidence type="ECO:0000256" key="15">
    <source>
        <dbReference type="ARBA" id="ARBA00023277"/>
    </source>
</evidence>
<feature type="chain" id="PRO_5043844131" description="Probable glucan endo-1,3-beta-glucosidase eglC" evidence="23">
    <location>
        <begin position="26"/>
        <end position="312"/>
    </location>
</feature>
<evidence type="ECO:0000256" key="11">
    <source>
        <dbReference type="ARBA" id="ARBA00022729"/>
    </source>
</evidence>
<accession>A0AAV9UNJ2</accession>
<dbReference type="EMBL" id="JAVHNQ010000006">
    <property type="protein sequence ID" value="KAK6343777.1"/>
    <property type="molecule type" value="Genomic_DNA"/>
</dbReference>
<evidence type="ECO:0000256" key="16">
    <source>
        <dbReference type="ARBA" id="ARBA00023288"/>
    </source>
</evidence>
<gene>
    <name evidence="24" type="ORF">TWF696_007439</name>
</gene>
<evidence type="ECO:0000256" key="7">
    <source>
        <dbReference type="ARBA" id="ARBA00022475"/>
    </source>
</evidence>
<evidence type="ECO:0000256" key="14">
    <source>
        <dbReference type="ARBA" id="ARBA00023180"/>
    </source>
</evidence>
<keyword evidence="11 23" id="KW-0732">Signal</keyword>
<dbReference type="AlphaFoldDB" id="A0AAV9UNJ2"/>
<evidence type="ECO:0000256" key="20">
    <source>
        <dbReference type="ARBA" id="ARBA00032134"/>
    </source>
</evidence>
<proteinExistence type="inferred from homology"/>
<sequence>MAAILNTIIIWLTAALLLLPTSIHARELGFSIGNNHPVTGACKNVNDWKAAYGRMRALDRRMNCFHTYASSDCDGLVRIAEAAVAVGGKVLIGVWATPPDHFGAEKAAVLRAIRGFGTGWIAGVAVGSEDLYRNTQAGQYHINPQDLANQIYDVRGMVRQYDQRILVGHADTWTAWVDPRNDVVTRACDFVLTNGFPYWEGASIQDTLKYNVYQSSLWKTQGRVSSVNPRCKVWVGETGWPSNGDPFGRAWPARGNCQNYANAFWPWLCKKSDMTAFYYTLDDNQQAATNVERTFGVYYINGQRKITWPTNW</sequence>
<evidence type="ECO:0000256" key="6">
    <source>
        <dbReference type="ARBA" id="ARBA00019762"/>
    </source>
</evidence>
<evidence type="ECO:0000256" key="12">
    <source>
        <dbReference type="ARBA" id="ARBA00022801"/>
    </source>
</evidence>